<protein>
    <recommendedName>
        <fullName evidence="6">HMG box domain-containing protein</fullName>
    </recommendedName>
</protein>
<reference evidence="8" key="2">
    <citation type="journal article" date="2007" name="PLoS Biol.">
        <title>Survey sequencing and comparative analysis of the elephant shark (Callorhinchus milii) genome.</title>
        <authorList>
            <person name="Venkatesh B."/>
            <person name="Kirkness E.F."/>
            <person name="Loh Y.H."/>
            <person name="Halpern A.L."/>
            <person name="Lee A.P."/>
            <person name="Johnson J."/>
            <person name="Dandona N."/>
            <person name="Viswanathan L.D."/>
            <person name="Tay A."/>
            <person name="Venter J.C."/>
            <person name="Strausberg R.L."/>
            <person name="Brenner S."/>
        </authorList>
    </citation>
    <scope>NUCLEOTIDE SEQUENCE [LARGE SCALE GENOMIC DNA]</scope>
</reference>
<dbReference type="SMART" id="SM00398">
    <property type="entry name" value="HMG"/>
    <property type="match status" value="1"/>
</dbReference>
<accession>A0A4W3JZ01</accession>
<keyword evidence="1 3" id="KW-0238">DNA-binding</keyword>
<feature type="DNA-binding region" description="HMG box" evidence="3">
    <location>
        <begin position="69"/>
        <end position="137"/>
    </location>
</feature>
<gene>
    <name evidence="7" type="primary">LOC103177709</name>
</gene>
<reference evidence="7" key="4">
    <citation type="submission" date="2025-08" db="UniProtKB">
        <authorList>
            <consortium name="Ensembl"/>
        </authorList>
    </citation>
    <scope>IDENTIFICATION</scope>
</reference>
<keyword evidence="4" id="KW-0175">Coiled coil</keyword>
<dbReference type="OMA" id="IFTHEFL"/>
<name>A0A4W3JZ01_CALMI</name>
<evidence type="ECO:0000313" key="7">
    <source>
        <dbReference type="Ensembl" id="ENSCMIP00000043453.1"/>
    </source>
</evidence>
<dbReference type="PROSITE" id="PS50118">
    <property type="entry name" value="HMG_BOX_2"/>
    <property type="match status" value="1"/>
</dbReference>
<feature type="compositionally biased region" description="Basic residues" evidence="5">
    <location>
        <begin position="50"/>
        <end position="64"/>
    </location>
</feature>
<feature type="coiled-coil region" evidence="4">
    <location>
        <begin position="195"/>
        <end position="257"/>
    </location>
</feature>
<reference evidence="8" key="1">
    <citation type="journal article" date="2006" name="Science">
        <title>Ancient noncoding elements conserved in the human genome.</title>
        <authorList>
            <person name="Venkatesh B."/>
            <person name="Kirkness E.F."/>
            <person name="Loh Y.H."/>
            <person name="Halpern A.L."/>
            <person name="Lee A.P."/>
            <person name="Johnson J."/>
            <person name="Dandona N."/>
            <person name="Viswanathan L.D."/>
            <person name="Tay A."/>
            <person name="Venter J.C."/>
            <person name="Strausberg R.L."/>
            <person name="Brenner S."/>
        </authorList>
    </citation>
    <scope>NUCLEOTIDE SEQUENCE [LARGE SCALE GENOMIC DNA]</scope>
</reference>
<feature type="compositionally biased region" description="Polar residues" evidence="5">
    <location>
        <begin position="27"/>
        <end position="37"/>
    </location>
</feature>
<evidence type="ECO:0000256" key="4">
    <source>
        <dbReference type="SAM" id="Coils"/>
    </source>
</evidence>
<dbReference type="GO" id="GO:0010468">
    <property type="term" value="P:regulation of gene expression"/>
    <property type="evidence" value="ECO:0007669"/>
    <property type="project" value="TreeGrafter"/>
</dbReference>
<feature type="compositionally biased region" description="Basic and acidic residues" evidence="5">
    <location>
        <begin position="38"/>
        <end position="49"/>
    </location>
</feature>
<evidence type="ECO:0000259" key="6">
    <source>
        <dbReference type="PROSITE" id="PS50118"/>
    </source>
</evidence>
<proteinExistence type="predicted"/>
<dbReference type="InterPro" id="IPR009071">
    <property type="entry name" value="HMG_box_dom"/>
</dbReference>
<dbReference type="SUPFAM" id="SSF47095">
    <property type="entry name" value="HMG-box"/>
    <property type="match status" value="1"/>
</dbReference>
<evidence type="ECO:0000256" key="2">
    <source>
        <dbReference type="ARBA" id="ARBA00023242"/>
    </source>
</evidence>
<keyword evidence="8" id="KW-1185">Reference proteome</keyword>
<dbReference type="InParanoid" id="A0A4W3JZ01"/>
<dbReference type="Gene3D" id="1.10.30.10">
    <property type="entry name" value="High mobility group box domain"/>
    <property type="match status" value="1"/>
</dbReference>
<evidence type="ECO:0000256" key="1">
    <source>
        <dbReference type="ARBA" id="ARBA00023125"/>
    </source>
</evidence>
<feature type="region of interest" description="Disordered" evidence="5">
    <location>
        <begin position="1"/>
        <end position="74"/>
    </location>
</feature>
<dbReference type="Proteomes" id="UP000314986">
    <property type="component" value="Unassembled WGS sequence"/>
</dbReference>
<reference evidence="8" key="3">
    <citation type="journal article" date="2014" name="Nature">
        <title>Elephant shark genome provides unique insights into gnathostome evolution.</title>
        <authorList>
            <consortium name="International Elephant Shark Genome Sequencing Consortium"/>
            <person name="Venkatesh B."/>
            <person name="Lee A.P."/>
            <person name="Ravi V."/>
            <person name="Maurya A.K."/>
            <person name="Lian M.M."/>
            <person name="Swann J.B."/>
            <person name="Ohta Y."/>
            <person name="Flajnik M.F."/>
            <person name="Sutoh Y."/>
            <person name="Kasahara M."/>
            <person name="Hoon S."/>
            <person name="Gangu V."/>
            <person name="Roy S.W."/>
            <person name="Irimia M."/>
            <person name="Korzh V."/>
            <person name="Kondrychyn I."/>
            <person name="Lim Z.W."/>
            <person name="Tay B.H."/>
            <person name="Tohari S."/>
            <person name="Kong K.W."/>
            <person name="Ho S."/>
            <person name="Lorente-Galdos B."/>
            <person name="Quilez J."/>
            <person name="Marques-Bonet T."/>
            <person name="Raney B.J."/>
            <person name="Ingham P.W."/>
            <person name="Tay A."/>
            <person name="Hillier L.W."/>
            <person name="Minx P."/>
            <person name="Boehm T."/>
            <person name="Wilson R.K."/>
            <person name="Brenner S."/>
            <person name="Warren W.C."/>
        </authorList>
    </citation>
    <scope>NUCLEOTIDE SEQUENCE [LARGE SCALE GENOMIC DNA]</scope>
</reference>
<evidence type="ECO:0000256" key="5">
    <source>
        <dbReference type="SAM" id="MobiDB-lite"/>
    </source>
</evidence>
<dbReference type="PANTHER" id="PTHR46040">
    <property type="entry name" value="HIGH MOBILITY GROUP PROTEIN 2"/>
    <property type="match status" value="1"/>
</dbReference>
<dbReference type="GeneID" id="103177709"/>
<keyword evidence="2 3" id="KW-0539">Nucleus</keyword>
<dbReference type="GO" id="GO:0003677">
    <property type="term" value="F:DNA binding"/>
    <property type="evidence" value="ECO:0007669"/>
    <property type="project" value="UniProtKB-UniRule"/>
</dbReference>
<dbReference type="OrthoDB" id="3213154at2759"/>
<dbReference type="STRING" id="7868.ENSCMIP00000043453"/>
<dbReference type="PANTHER" id="PTHR46040:SF2">
    <property type="entry name" value="SWI_SNF-RELATED MATRIX-ASSOCIATED ACTIN-DEPENDENT REGULATOR OF CHROMATIN SUBFAMILY E MEMBER 1-RELATED"/>
    <property type="match status" value="1"/>
</dbReference>
<dbReference type="GO" id="GO:0005634">
    <property type="term" value="C:nucleus"/>
    <property type="evidence" value="ECO:0007669"/>
    <property type="project" value="UniProtKB-UniRule"/>
</dbReference>
<reference evidence="7" key="5">
    <citation type="submission" date="2025-09" db="UniProtKB">
        <authorList>
            <consortium name="Ensembl"/>
        </authorList>
    </citation>
    <scope>IDENTIFICATION</scope>
</reference>
<organism evidence="7 8">
    <name type="scientific">Callorhinchus milii</name>
    <name type="common">Ghost shark</name>
    <dbReference type="NCBI Taxonomy" id="7868"/>
    <lineage>
        <taxon>Eukaryota</taxon>
        <taxon>Metazoa</taxon>
        <taxon>Chordata</taxon>
        <taxon>Craniata</taxon>
        <taxon>Vertebrata</taxon>
        <taxon>Chondrichthyes</taxon>
        <taxon>Holocephali</taxon>
        <taxon>Chimaeriformes</taxon>
        <taxon>Callorhinchidae</taxon>
        <taxon>Callorhinchus</taxon>
    </lineage>
</organism>
<dbReference type="Pfam" id="PF00505">
    <property type="entry name" value="HMG_box"/>
    <property type="match status" value="1"/>
</dbReference>
<dbReference type="InterPro" id="IPR051965">
    <property type="entry name" value="ChromReg_NeuronalGeneExpr"/>
</dbReference>
<dbReference type="AlphaFoldDB" id="A0A4W3JZ01"/>
<dbReference type="GeneTree" id="ENSGT00940000161213"/>
<evidence type="ECO:0000256" key="3">
    <source>
        <dbReference type="PROSITE-ProRule" id="PRU00267"/>
    </source>
</evidence>
<feature type="domain" description="HMG box" evidence="6">
    <location>
        <begin position="69"/>
        <end position="137"/>
    </location>
</feature>
<sequence length="317" mass="36249">MDCAPDSGSSTTQGSPHLGKQEGSESAEVQDTYNGSQKNEKHVEKNERGTKKRGWPKGKKRKKNIPNGPKAPLTGYMRFLNERREQLRAQHPHLSSPEITKMLGSEWSKLPPEEKQCYLDEAEREKQQYVKELQAYRGTEAYKMSTKVAQEKKMRKETTYSMSNGVHAENKSDEKQGKMSMFDIPIFTEEFLNHNKAQEAELRKLRKANIEYEEQNAVLQKHIDNMKSAKEKLEEELSEEQNQNSAIQKHLESLRQMLTSSLANVSLPGSGENATLDTVDSYLTKLHSIVVDDARQNDKLVKKIQEILSKLENSDRP</sequence>
<dbReference type="Ensembl" id="ENSCMIT00000044075.1">
    <property type="protein sequence ID" value="ENSCMIP00000043453.1"/>
    <property type="gene ID" value="ENSCMIG00000018009.1"/>
</dbReference>
<dbReference type="PRINTS" id="PR00886">
    <property type="entry name" value="HIGHMOBLTY12"/>
</dbReference>
<dbReference type="KEGG" id="cmk:103177709"/>
<evidence type="ECO:0000313" key="8">
    <source>
        <dbReference type="Proteomes" id="UP000314986"/>
    </source>
</evidence>
<dbReference type="InterPro" id="IPR036910">
    <property type="entry name" value="HMG_box_dom_sf"/>
</dbReference>